<dbReference type="EMBL" id="BFAY01000007">
    <property type="protein sequence ID" value="GBF38102.1"/>
    <property type="molecule type" value="Genomic_DNA"/>
</dbReference>
<evidence type="ECO:0000313" key="2">
    <source>
        <dbReference type="Proteomes" id="UP000245076"/>
    </source>
</evidence>
<dbReference type="NCBIfam" id="NF047524">
    <property type="entry name" value="LIC_10461_domain"/>
    <property type="match status" value="1"/>
</dbReference>
<organism evidence="1 2">
    <name type="scientific">Leptospira johnsonii</name>
    <dbReference type="NCBI Taxonomy" id="1917820"/>
    <lineage>
        <taxon>Bacteria</taxon>
        <taxon>Pseudomonadati</taxon>
        <taxon>Spirochaetota</taxon>
        <taxon>Spirochaetia</taxon>
        <taxon>Leptospirales</taxon>
        <taxon>Leptospiraceae</taxon>
        <taxon>Leptospira</taxon>
    </lineage>
</organism>
<comment type="caution">
    <text evidence="1">The sequence shown here is derived from an EMBL/GenBank/DDBJ whole genome shotgun (WGS) entry which is preliminary data.</text>
</comment>
<dbReference type="AlphaFoldDB" id="A0A2P2D0C5"/>
<name>A0A2P2D0C5_9LEPT</name>
<accession>A0A2P2D0C5</accession>
<keyword evidence="1" id="KW-0449">Lipoprotein</keyword>
<sequence>MVKRILIFLAVVLLGCHKTVLTFQKDSRSIVFKPNTQEMKSARQGSLVAGYYFVSDPIEFSCPNPKEIPEVKIITGIWDSVIHGLIGGIYSTKTLESFCEKN</sequence>
<keyword evidence="2" id="KW-1185">Reference proteome</keyword>
<reference evidence="1 2" key="1">
    <citation type="submission" date="2018-02" db="EMBL/GenBank/DDBJ databases">
        <title>Novel Leptospira species isolated from soil and water in Japan.</title>
        <authorList>
            <person name="Nakao R."/>
            <person name="Masuzawa T."/>
        </authorList>
    </citation>
    <scope>NUCLEOTIDE SEQUENCE [LARGE SCALE GENOMIC DNA]</scope>
    <source>
        <strain evidence="1 2">E8</strain>
    </source>
</reference>
<gene>
    <name evidence="1" type="ORF">LPTSP1_10920</name>
</gene>
<dbReference type="Proteomes" id="UP000245076">
    <property type="component" value="Unassembled WGS sequence"/>
</dbReference>
<proteinExistence type="predicted"/>
<dbReference type="OrthoDB" id="343056at2"/>
<evidence type="ECO:0000313" key="1">
    <source>
        <dbReference type="EMBL" id="GBF38102.1"/>
    </source>
</evidence>
<protein>
    <submittedName>
        <fullName evidence="1">Putative lipoprotein</fullName>
    </submittedName>
</protein>
<dbReference type="RefSeq" id="WP_108927845.1">
    <property type="nucleotide sequence ID" value="NZ_BFAY01000007.1"/>
</dbReference>
<dbReference type="PROSITE" id="PS51257">
    <property type="entry name" value="PROKAR_LIPOPROTEIN"/>
    <property type="match status" value="1"/>
</dbReference>